<feature type="region of interest" description="Disordered" evidence="5">
    <location>
        <begin position="399"/>
        <end position="421"/>
    </location>
</feature>
<feature type="compositionally biased region" description="Polar residues" evidence="5">
    <location>
        <begin position="109"/>
        <end position="121"/>
    </location>
</feature>
<comment type="subcellular location">
    <subcellularLocation>
        <location evidence="1">Nucleus</location>
    </subcellularLocation>
</comment>
<dbReference type="GO" id="GO:0033260">
    <property type="term" value="P:nuclear DNA replication"/>
    <property type="evidence" value="ECO:0007669"/>
    <property type="project" value="TreeGrafter"/>
</dbReference>
<comment type="caution">
    <text evidence="6">The sequence shown here is derived from an EMBL/GenBank/DDBJ whole genome shotgun (WGS) entry which is preliminary data.</text>
</comment>
<keyword evidence="7" id="KW-1185">Reference proteome</keyword>
<evidence type="ECO:0000256" key="1">
    <source>
        <dbReference type="ARBA" id="ARBA00004123"/>
    </source>
</evidence>
<comment type="similarity">
    <text evidence="4">Belongs to the DONSON family.</text>
</comment>
<dbReference type="GO" id="GO:0005634">
    <property type="term" value="C:nucleus"/>
    <property type="evidence" value="ECO:0007669"/>
    <property type="project" value="UniProtKB-SubCell"/>
</dbReference>
<name>A0A9P5VQY8_9FUNG</name>
<proteinExistence type="inferred from homology"/>
<evidence type="ECO:0000313" key="7">
    <source>
        <dbReference type="Proteomes" id="UP000696485"/>
    </source>
</evidence>
<feature type="region of interest" description="Disordered" evidence="5">
    <location>
        <begin position="1"/>
        <end position="50"/>
    </location>
</feature>
<evidence type="ECO:0000256" key="3">
    <source>
        <dbReference type="ARBA" id="ARBA00023242"/>
    </source>
</evidence>
<dbReference type="PANTHER" id="PTHR12972:SF0">
    <property type="entry name" value="PROTEIN DOWNSTREAM NEIGHBOR OF SON"/>
    <property type="match status" value="1"/>
</dbReference>
<evidence type="ECO:0000256" key="4">
    <source>
        <dbReference type="ARBA" id="ARBA00025806"/>
    </source>
</evidence>
<dbReference type="PANTHER" id="PTHR12972">
    <property type="entry name" value="DOWNSTREAM NEIGHBOR OF SON"/>
    <property type="match status" value="1"/>
</dbReference>
<dbReference type="InterPro" id="IPR024861">
    <property type="entry name" value="Donson"/>
</dbReference>
<dbReference type="EMBL" id="JAAAUY010000037">
    <property type="protein sequence ID" value="KAF9337101.1"/>
    <property type="molecule type" value="Genomic_DNA"/>
</dbReference>
<gene>
    <name evidence="6" type="ORF">BG006_006279</name>
</gene>
<dbReference type="Proteomes" id="UP000696485">
    <property type="component" value="Unassembled WGS sequence"/>
</dbReference>
<reference evidence="6" key="1">
    <citation type="journal article" date="2020" name="Fungal Divers.">
        <title>Resolving the Mortierellaceae phylogeny through synthesis of multi-gene phylogenetics and phylogenomics.</title>
        <authorList>
            <person name="Vandepol N."/>
            <person name="Liber J."/>
            <person name="Desiro A."/>
            <person name="Na H."/>
            <person name="Kennedy M."/>
            <person name="Barry K."/>
            <person name="Grigoriev I.V."/>
            <person name="Miller A.N."/>
            <person name="O'Donnell K."/>
            <person name="Stajich J.E."/>
            <person name="Bonito G."/>
        </authorList>
    </citation>
    <scope>NUCLEOTIDE SEQUENCE</scope>
    <source>
        <strain evidence="6">NVP1</strain>
    </source>
</reference>
<keyword evidence="3" id="KW-0539">Nucleus</keyword>
<accession>A0A9P5VQY8</accession>
<organism evidence="6 7">
    <name type="scientific">Podila minutissima</name>
    <dbReference type="NCBI Taxonomy" id="64525"/>
    <lineage>
        <taxon>Eukaryota</taxon>
        <taxon>Fungi</taxon>
        <taxon>Fungi incertae sedis</taxon>
        <taxon>Mucoromycota</taxon>
        <taxon>Mortierellomycotina</taxon>
        <taxon>Mortierellomycetes</taxon>
        <taxon>Mortierellales</taxon>
        <taxon>Mortierellaceae</taxon>
        <taxon>Podila</taxon>
    </lineage>
</organism>
<sequence>MIPSKRPSPFTRAKSFQTSNARKSMDSKPGQDTSSPPFAKRTFTRTMSSPFQVVCPTMASTKNPFEKLSQSSVFASPSSRGSASFPEKYSGLNIKENDESEDEIMDPNKTLQMFSFSQPSQPKADPEPEESDDEDEEVNEEEEQPIQEQLFDEKKSSPFDSQKRTRRPHLQEALEMSLNRKSVVTKELEIPTILADASKTSSTKYTKCSVPPLDWTLKTGMSVTSPDDLSWCDQRSSSEDIAALQWFNSEQHQKTQTSTTDKEGARRRLLAAAYHWTYPTNAPSIPQVQSINRLLKSATHMTASEKASISEMFSRSSEWKQSFTALYQSYRNGACTHFYYVSKTWTILFQHGSLSLSGELEATLTYSTPGLRKVLRDEEIGFVQLPDITGVKAVHSFSSKHDLEGSEDDEPSEISTLKGRSQIPKEKGLSDTLLFQGNAEVHGLFTYLLNLKASYEDGFLYQSPCLISSTPFLHAALKRAQISKCRVVSRPVEGSERVQKEYRVEIQGTLLPLAVKVLWAVFTDRLATGCSFNATSDVRSHGLNLRPLLHESSSSDEGKVFASPKALDQLRFDKDSNEYAWPTVDKGVV</sequence>
<evidence type="ECO:0000313" key="6">
    <source>
        <dbReference type="EMBL" id="KAF9337101.1"/>
    </source>
</evidence>
<feature type="compositionally biased region" description="Basic and acidic residues" evidence="5">
    <location>
        <begin position="151"/>
        <end position="163"/>
    </location>
</feature>
<keyword evidence="2" id="KW-0217">Developmental protein</keyword>
<feature type="compositionally biased region" description="Acidic residues" evidence="5">
    <location>
        <begin position="127"/>
        <end position="145"/>
    </location>
</feature>
<evidence type="ECO:0000256" key="2">
    <source>
        <dbReference type="ARBA" id="ARBA00022473"/>
    </source>
</evidence>
<protein>
    <submittedName>
        <fullName evidence="6">Uncharacterized protein</fullName>
    </submittedName>
</protein>
<dbReference type="AlphaFoldDB" id="A0A9P5VQY8"/>
<feature type="region of interest" description="Disordered" evidence="5">
    <location>
        <begin position="69"/>
        <end position="169"/>
    </location>
</feature>
<dbReference type="PRINTS" id="PR02064">
    <property type="entry name" value="DONSON"/>
</dbReference>
<feature type="compositionally biased region" description="Polar residues" evidence="5">
    <location>
        <begin position="69"/>
        <end position="82"/>
    </location>
</feature>
<evidence type="ECO:0000256" key="5">
    <source>
        <dbReference type="SAM" id="MobiDB-lite"/>
    </source>
</evidence>